<name>A0A1X6MWA5_9APHY</name>
<feature type="non-terminal residue" evidence="1">
    <location>
        <position position="1"/>
    </location>
</feature>
<sequence>VLPQLFAGRAPRLERLTLRGVAFWPGNDFTGLTHLGLYDQPPTARPTLAAFLDLLTACPRLEQLAL</sequence>
<dbReference type="STRING" id="670580.A0A1X6MWA5"/>
<dbReference type="AlphaFoldDB" id="A0A1X6MWA5"/>
<reference evidence="1 2" key="1">
    <citation type="submission" date="2017-04" db="EMBL/GenBank/DDBJ databases">
        <title>Genome Sequence of the Model Brown-Rot Fungus Postia placenta SB12.</title>
        <authorList>
            <consortium name="DOE Joint Genome Institute"/>
            <person name="Gaskell J."/>
            <person name="Kersten P."/>
            <person name="Larrondo L.F."/>
            <person name="Canessa P."/>
            <person name="Martinez D."/>
            <person name="Hibbett D."/>
            <person name="Schmoll M."/>
            <person name="Kubicek C.P."/>
            <person name="Martinez A.T."/>
            <person name="Yadav J."/>
            <person name="Master E."/>
            <person name="Magnuson J.K."/>
            <person name="James T."/>
            <person name="Yaver D."/>
            <person name="Berka R."/>
            <person name="Labutti K."/>
            <person name="Lipzen A."/>
            <person name="Aerts A."/>
            <person name="Barry K."/>
            <person name="Henrissat B."/>
            <person name="Blanchette R."/>
            <person name="Grigoriev I."/>
            <person name="Cullen D."/>
        </authorList>
    </citation>
    <scope>NUCLEOTIDE SEQUENCE [LARGE SCALE GENOMIC DNA]</scope>
    <source>
        <strain evidence="1 2">MAD-698-R-SB12</strain>
    </source>
</reference>
<accession>A0A1X6MWA5</accession>
<feature type="non-terminal residue" evidence="1">
    <location>
        <position position="66"/>
    </location>
</feature>
<evidence type="ECO:0000313" key="1">
    <source>
        <dbReference type="EMBL" id="OSX60648.1"/>
    </source>
</evidence>
<dbReference type="GeneID" id="36328509"/>
<proteinExistence type="predicted"/>
<organism evidence="1 2">
    <name type="scientific">Postia placenta MAD-698-R-SB12</name>
    <dbReference type="NCBI Taxonomy" id="670580"/>
    <lineage>
        <taxon>Eukaryota</taxon>
        <taxon>Fungi</taxon>
        <taxon>Dikarya</taxon>
        <taxon>Basidiomycota</taxon>
        <taxon>Agaricomycotina</taxon>
        <taxon>Agaricomycetes</taxon>
        <taxon>Polyporales</taxon>
        <taxon>Adustoporiaceae</taxon>
        <taxon>Rhodonia</taxon>
    </lineage>
</organism>
<dbReference type="Proteomes" id="UP000194127">
    <property type="component" value="Unassembled WGS sequence"/>
</dbReference>
<dbReference type="OrthoDB" id="2754196at2759"/>
<gene>
    <name evidence="1" type="ORF">POSPLADRAFT_1126110</name>
</gene>
<dbReference type="EMBL" id="KZ110600">
    <property type="protein sequence ID" value="OSX60648.1"/>
    <property type="molecule type" value="Genomic_DNA"/>
</dbReference>
<dbReference type="RefSeq" id="XP_024337442.1">
    <property type="nucleotide sequence ID" value="XM_024483560.1"/>
</dbReference>
<protein>
    <submittedName>
        <fullName evidence="1">Uncharacterized protein</fullName>
    </submittedName>
</protein>
<keyword evidence="2" id="KW-1185">Reference proteome</keyword>
<evidence type="ECO:0000313" key="2">
    <source>
        <dbReference type="Proteomes" id="UP000194127"/>
    </source>
</evidence>